<feature type="transmembrane region" description="Helical" evidence="1">
    <location>
        <begin position="71"/>
        <end position="90"/>
    </location>
</feature>
<dbReference type="RefSeq" id="WP_092687082.1">
    <property type="nucleotide sequence ID" value="NZ_FNPK01000001.1"/>
</dbReference>
<dbReference type="STRING" id="595670.SAMN05421643_101348"/>
<keyword evidence="1" id="KW-0472">Membrane</keyword>
<evidence type="ECO:0000313" key="3">
    <source>
        <dbReference type="Proteomes" id="UP000199035"/>
    </source>
</evidence>
<dbReference type="EMBL" id="FNPK01000001">
    <property type="protein sequence ID" value="SDX95339.1"/>
    <property type="molecule type" value="Genomic_DNA"/>
</dbReference>
<gene>
    <name evidence="2" type="ORF">SAMN05421643_101348</name>
</gene>
<organism evidence="2 3">
    <name type="scientific">Acinetobacter kyonggiensis</name>
    <dbReference type="NCBI Taxonomy" id="595670"/>
    <lineage>
        <taxon>Bacteria</taxon>
        <taxon>Pseudomonadati</taxon>
        <taxon>Pseudomonadota</taxon>
        <taxon>Gammaproteobacteria</taxon>
        <taxon>Moraxellales</taxon>
        <taxon>Moraxellaceae</taxon>
        <taxon>Acinetobacter</taxon>
    </lineage>
</organism>
<dbReference type="AlphaFoldDB" id="A0A1H3FZ06"/>
<feature type="transmembrane region" description="Helical" evidence="1">
    <location>
        <begin position="47"/>
        <end position="64"/>
    </location>
</feature>
<accession>A0A1H3FZ06</accession>
<dbReference type="Proteomes" id="UP000199035">
    <property type="component" value="Unassembled WGS sequence"/>
</dbReference>
<proteinExistence type="predicted"/>
<protein>
    <submittedName>
        <fullName evidence="2">Uncharacterized protein</fullName>
    </submittedName>
</protein>
<reference evidence="3" key="1">
    <citation type="submission" date="2016-10" db="EMBL/GenBank/DDBJ databases">
        <authorList>
            <person name="Varghese N."/>
            <person name="Submissions S."/>
        </authorList>
    </citation>
    <scope>NUCLEOTIDE SEQUENCE [LARGE SCALE GENOMIC DNA]</scope>
    <source>
        <strain evidence="3">ANC 5109</strain>
    </source>
</reference>
<feature type="transmembrane region" description="Helical" evidence="1">
    <location>
        <begin position="102"/>
        <end position="119"/>
    </location>
</feature>
<feature type="transmembrane region" description="Helical" evidence="1">
    <location>
        <begin position="25"/>
        <end position="41"/>
    </location>
</feature>
<evidence type="ECO:0000313" key="2">
    <source>
        <dbReference type="EMBL" id="SDX95339.1"/>
    </source>
</evidence>
<name>A0A1H3FZ06_9GAMM</name>
<evidence type="ECO:0000256" key="1">
    <source>
        <dbReference type="SAM" id="Phobius"/>
    </source>
</evidence>
<keyword evidence="3" id="KW-1185">Reference proteome</keyword>
<keyword evidence="1" id="KW-0812">Transmembrane</keyword>
<keyword evidence="1" id="KW-1133">Transmembrane helix</keyword>
<sequence length="126" mass="14739">MVNPDQQEMFDVLEKQQQHQRQVDRVLKIVLPIVAFLIATICANMNIASPIGTLIILIVAFWMVSIKRQNLWYWLTAILVYCLIDNYLSYGAFRLPSFSRQFGTMFTFVGIFGLGRPYIDRWLMKD</sequence>